<evidence type="ECO:0000259" key="2">
    <source>
        <dbReference type="SMART" id="SM01017"/>
    </source>
</evidence>
<name>A0A3P8TN76_AMPPE</name>
<dbReference type="Ensembl" id="ENSAPET00000027112.1">
    <property type="protein sequence ID" value="ENSAPEP00000026409.1"/>
    <property type="gene ID" value="ENSAPEG00000018774.1"/>
</dbReference>
<dbReference type="Pfam" id="PF00339">
    <property type="entry name" value="Arrestin_N"/>
    <property type="match status" value="1"/>
</dbReference>
<dbReference type="PANTHER" id="PTHR11188:SF135">
    <property type="entry name" value="ARRESTIN DOMAIN CONTAINING 3-LIKE-RELATED"/>
    <property type="match status" value="1"/>
</dbReference>
<dbReference type="OMA" id="CWHEHYG"/>
<organism evidence="3 4">
    <name type="scientific">Amphiprion percula</name>
    <name type="common">Orange clownfish</name>
    <name type="synonym">Lutjanus percula</name>
    <dbReference type="NCBI Taxonomy" id="161767"/>
    <lineage>
        <taxon>Eukaryota</taxon>
        <taxon>Metazoa</taxon>
        <taxon>Chordata</taxon>
        <taxon>Craniata</taxon>
        <taxon>Vertebrata</taxon>
        <taxon>Euteleostomi</taxon>
        <taxon>Actinopterygii</taxon>
        <taxon>Neopterygii</taxon>
        <taxon>Teleostei</taxon>
        <taxon>Neoteleostei</taxon>
        <taxon>Acanthomorphata</taxon>
        <taxon>Ovalentaria</taxon>
        <taxon>Pomacentridae</taxon>
        <taxon>Amphiprion</taxon>
    </lineage>
</organism>
<dbReference type="GeneTree" id="ENSGT00940000165930"/>
<dbReference type="SMART" id="SM01017">
    <property type="entry name" value="Arrestin_C"/>
    <property type="match status" value="1"/>
</dbReference>
<comment type="similarity">
    <text evidence="1">Belongs to the arrestin family.</text>
</comment>
<feature type="domain" description="Arrestin C-terminal-like" evidence="2">
    <location>
        <begin position="171"/>
        <end position="298"/>
    </location>
</feature>
<dbReference type="InterPro" id="IPR014752">
    <property type="entry name" value="Arrestin-like_C"/>
</dbReference>
<reference evidence="3" key="2">
    <citation type="submission" date="2025-08" db="UniProtKB">
        <authorList>
            <consortium name="Ensembl"/>
        </authorList>
    </citation>
    <scope>IDENTIFICATION</scope>
</reference>
<dbReference type="InterPro" id="IPR050357">
    <property type="entry name" value="Arrestin_domain-protein"/>
</dbReference>
<reference evidence="3 4" key="1">
    <citation type="submission" date="2018-03" db="EMBL/GenBank/DDBJ databases">
        <title>Finding Nemo's genes: A chromosome-scale reference assembly of the genome of the orange clownfish Amphiprion percula.</title>
        <authorList>
            <person name="Lehmann R."/>
        </authorList>
    </citation>
    <scope>NUCLEOTIDE SEQUENCE</scope>
</reference>
<proteinExistence type="inferred from homology"/>
<accession>A0A3P8TN76</accession>
<dbReference type="GO" id="GO:0005737">
    <property type="term" value="C:cytoplasm"/>
    <property type="evidence" value="ECO:0007669"/>
    <property type="project" value="TreeGrafter"/>
</dbReference>
<keyword evidence="4" id="KW-1185">Reference proteome</keyword>
<dbReference type="InterPro" id="IPR011021">
    <property type="entry name" value="Arrestin-like_N"/>
</dbReference>
<dbReference type="InterPro" id="IPR014756">
    <property type="entry name" value="Ig_E-set"/>
</dbReference>
<dbReference type="SUPFAM" id="SSF81296">
    <property type="entry name" value="E set domains"/>
    <property type="match status" value="2"/>
</dbReference>
<dbReference type="GO" id="GO:0005886">
    <property type="term" value="C:plasma membrane"/>
    <property type="evidence" value="ECO:0007669"/>
    <property type="project" value="TreeGrafter"/>
</dbReference>
<evidence type="ECO:0000313" key="4">
    <source>
        <dbReference type="Proteomes" id="UP000265080"/>
    </source>
</evidence>
<dbReference type="InterPro" id="IPR011022">
    <property type="entry name" value="Arrestin_C-like"/>
</dbReference>
<evidence type="ECO:0000256" key="1">
    <source>
        <dbReference type="ARBA" id="ARBA00005298"/>
    </source>
</evidence>
<dbReference type="GO" id="GO:0007399">
    <property type="term" value="P:nervous system development"/>
    <property type="evidence" value="ECO:0007669"/>
    <property type="project" value="UniProtKB-ARBA"/>
</dbReference>
<dbReference type="Gene3D" id="2.60.40.640">
    <property type="match status" value="2"/>
</dbReference>
<protein>
    <submittedName>
        <fullName evidence="3">Zgc:110353</fullName>
    </submittedName>
</protein>
<dbReference type="STRING" id="161767.ENSAPEP00000026409"/>
<reference evidence="3" key="3">
    <citation type="submission" date="2025-09" db="UniProtKB">
        <authorList>
            <consortium name="Ensembl"/>
        </authorList>
    </citation>
    <scope>IDENTIFICATION</scope>
</reference>
<dbReference type="PANTHER" id="PTHR11188">
    <property type="entry name" value="ARRESTIN DOMAIN CONTAINING PROTEIN"/>
    <property type="match status" value="1"/>
</dbReference>
<dbReference type="GO" id="GO:0015031">
    <property type="term" value="P:protein transport"/>
    <property type="evidence" value="ECO:0007669"/>
    <property type="project" value="TreeGrafter"/>
</dbReference>
<evidence type="ECO:0000313" key="3">
    <source>
        <dbReference type="Ensembl" id="ENSAPEP00000026409.1"/>
    </source>
</evidence>
<dbReference type="Proteomes" id="UP000265080">
    <property type="component" value="Chromosome 5"/>
</dbReference>
<dbReference type="AlphaFoldDB" id="A0A3P8TN76"/>
<dbReference type="Pfam" id="PF02752">
    <property type="entry name" value="Arrestin_C"/>
    <property type="match status" value="1"/>
</dbReference>
<sequence>MTIKNFSIEYDAINSKNSFTNGDVINGRIIVEVSKETTIQELVFIAKGKARVCWHEHYGQGRDHIYWSDEKYYEVKQHILRESRQDGTEVIGQGRHVFPFTFTIPDRKLPSSFKHSIGKIVHKLRAELKQSMRLTKKTKAHFTFVSKADMDIPGLMDPQYGCKDKHVRAFGSGNVSLDVHTKQMGYRQGDPLEVTLEITNNSSRAVKPKFILYEKKSFFAQGRRRVNTHEILKEKAEAVEASSGKKTVTKVITIPRELPPSILNCAIIKLEYRLKIQLDIKYATDPEVKIPIVVLPEFSNVKQQPAATSSFGFEAFGNPKQPLSTTPQHSLPQAMWNTAPQRGVPSPMDPPPPYGAYAGYPSLPPF</sequence>